<evidence type="ECO:0000256" key="1">
    <source>
        <dbReference type="SAM" id="MobiDB-lite"/>
    </source>
</evidence>
<name>A0AA35ZCK3_LACSI</name>
<gene>
    <name evidence="2" type="ORF">LSALG_LOCUS28925</name>
</gene>
<evidence type="ECO:0000313" key="2">
    <source>
        <dbReference type="EMBL" id="CAI9289698.1"/>
    </source>
</evidence>
<dbReference type="Proteomes" id="UP001177003">
    <property type="component" value="Chromosome 6"/>
</dbReference>
<accession>A0AA35ZCK3</accession>
<organism evidence="2 3">
    <name type="scientific">Lactuca saligna</name>
    <name type="common">Willowleaf lettuce</name>
    <dbReference type="NCBI Taxonomy" id="75948"/>
    <lineage>
        <taxon>Eukaryota</taxon>
        <taxon>Viridiplantae</taxon>
        <taxon>Streptophyta</taxon>
        <taxon>Embryophyta</taxon>
        <taxon>Tracheophyta</taxon>
        <taxon>Spermatophyta</taxon>
        <taxon>Magnoliopsida</taxon>
        <taxon>eudicotyledons</taxon>
        <taxon>Gunneridae</taxon>
        <taxon>Pentapetalae</taxon>
        <taxon>asterids</taxon>
        <taxon>campanulids</taxon>
        <taxon>Asterales</taxon>
        <taxon>Asteraceae</taxon>
        <taxon>Cichorioideae</taxon>
        <taxon>Cichorieae</taxon>
        <taxon>Lactucinae</taxon>
        <taxon>Lactuca</taxon>
    </lineage>
</organism>
<feature type="compositionally biased region" description="Basic and acidic residues" evidence="1">
    <location>
        <begin position="17"/>
        <end position="49"/>
    </location>
</feature>
<dbReference type="AlphaFoldDB" id="A0AA35ZCK3"/>
<evidence type="ECO:0000313" key="3">
    <source>
        <dbReference type="Proteomes" id="UP001177003"/>
    </source>
</evidence>
<feature type="region of interest" description="Disordered" evidence="1">
    <location>
        <begin position="13"/>
        <end position="49"/>
    </location>
</feature>
<sequence length="147" mass="16841">MINCIKGVSEAGSFLKQRGEAKKTSTEEPKKRVDDSGEHELKPKLNETKEIRTHHEVVKMDVEIVAILRRKPTVLPKEAPNDVSKMKLKRIQKDNWSVAFQQSARDGTNVHKFLFSLSEKHLYSSSYLNYIVGITDQYKVNDVADKK</sequence>
<reference evidence="2" key="1">
    <citation type="submission" date="2023-04" db="EMBL/GenBank/DDBJ databases">
        <authorList>
            <person name="Vijverberg K."/>
            <person name="Xiong W."/>
            <person name="Schranz E."/>
        </authorList>
    </citation>
    <scope>NUCLEOTIDE SEQUENCE</scope>
</reference>
<keyword evidence="3" id="KW-1185">Reference proteome</keyword>
<protein>
    <submittedName>
        <fullName evidence="2">Uncharacterized protein</fullName>
    </submittedName>
</protein>
<proteinExistence type="predicted"/>
<dbReference type="EMBL" id="OX465082">
    <property type="protein sequence ID" value="CAI9289698.1"/>
    <property type="molecule type" value="Genomic_DNA"/>
</dbReference>